<reference evidence="3 4" key="1">
    <citation type="submission" date="2020-07" db="EMBL/GenBank/DDBJ databases">
        <title>Comparative genomics of pyrophilous fungi reveals a link between fire events and developmental genes.</title>
        <authorList>
            <consortium name="DOE Joint Genome Institute"/>
            <person name="Steindorff A.S."/>
            <person name="Carver A."/>
            <person name="Calhoun S."/>
            <person name="Stillman K."/>
            <person name="Liu H."/>
            <person name="Lipzen A."/>
            <person name="Pangilinan J."/>
            <person name="Labutti K."/>
            <person name="Bruns T.D."/>
            <person name="Grigoriev I.V."/>
        </authorList>
    </citation>
    <scope>NUCLEOTIDE SEQUENCE [LARGE SCALE GENOMIC DNA]</scope>
    <source>
        <strain evidence="3 4">CBS 144469</strain>
    </source>
</reference>
<dbReference type="AlphaFoldDB" id="A0A8H6H6R1"/>
<evidence type="ECO:0000313" key="4">
    <source>
        <dbReference type="Proteomes" id="UP000521943"/>
    </source>
</evidence>
<feature type="compositionally biased region" description="Basic and acidic residues" evidence="1">
    <location>
        <begin position="52"/>
        <end position="86"/>
    </location>
</feature>
<evidence type="ECO:0000259" key="2">
    <source>
        <dbReference type="Pfam" id="PF20515"/>
    </source>
</evidence>
<accession>A0A8H6H6R1</accession>
<keyword evidence="4" id="KW-1185">Reference proteome</keyword>
<proteinExistence type="predicted"/>
<dbReference type="Pfam" id="PF20515">
    <property type="entry name" value="2OG-FeII_Oxy_6"/>
    <property type="match status" value="1"/>
</dbReference>
<organism evidence="3 4">
    <name type="scientific">Ephemerocybe angulata</name>
    <dbReference type="NCBI Taxonomy" id="980116"/>
    <lineage>
        <taxon>Eukaryota</taxon>
        <taxon>Fungi</taxon>
        <taxon>Dikarya</taxon>
        <taxon>Basidiomycota</taxon>
        <taxon>Agaricomycotina</taxon>
        <taxon>Agaricomycetes</taxon>
        <taxon>Agaricomycetidae</taxon>
        <taxon>Agaricales</taxon>
        <taxon>Agaricineae</taxon>
        <taxon>Psathyrellaceae</taxon>
        <taxon>Ephemerocybe</taxon>
    </lineage>
</organism>
<feature type="region of interest" description="Disordered" evidence="1">
    <location>
        <begin position="39"/>
        <end position="86"/>
    </location>
</feature>
<dbReference type="OrthoDB" id="3132747at2759"/>
<protein>
    <recommendedName>
        <fullName evidence="2">Tet-like 2OG-Fe(II) oxygenase domain-containing protein</fullName>
    </recommendedName>
</protein>
<gene>
    <name evidence="3" type="ORF">DFP72DRAFT_947749</name>
</gene>
<evidence type="ECO:0000256" key="1">
    <source>
        <dbReference type="SAM" id="MobiDB-lite"/>
    </source>
</evidence>
<dbReference type="InterPro" id="IPR046798">
    <property type="entry name" value="2OG-FeII_Oxy_6"/>
</dbReference>
<evidence type="ECO:0000313" key="3">
    <source>
        <dbReference type="EMBL" id="KAF6740995.1"/>
    </source>
</evidence>
<sequence>MFLKDSSFTRKRDAEFEYEEGEIMDSEDEQLPGTSVKTYARHQRKKRGTAFHRMEKQKAEEAEKNEATRARLEKEALDKQKKMEDEKKEDEIRARMLKLFTGAEVKIHRVQKKVELLQQLEEQETLNKGPLRYKGLPEELKCQMTKIWEPGLHVGMDGEEIVFIIRIRPWNEFPANSLERIQRLLTVVMEYSRCSLAIKNNGSQNPASHGIRKDDAVFNSFGTMYAIGWHSSMELGKTLVCYATGKARVAQEKLRKLLPCLSDVAQLYREGLCSLFPRGYKDMSDVAASNGIAEWSDVTFDGSELNNPFGNALVVTHNDFCNFLHKDRDEIEVAYGMWWAGMFDTSLDTWRFDDKVDHGDIEGGEFLYGEYGIVVDFERSSGLVDIFWRGKKDKHSTMQSTTPEGLARFGTSIQITAMGAAAFRRFWNMDAGERRSVLTNMSDRQVRAGA</sequence>
<dbReference type="Proteomes" id="UP000521943">
    <property type="component" value="Unassembled WGS sequence"/>
</dbReference>
<feature type="compositionally biased region" description="Basic residues" evidence="1">
    <location>
        <begin position="39"/>
        <end position="50"/>
    </location>
</feature>
<name>A0A8H6H6R1_9AGAR</name>
<dbReference type="EMBL" id="JACGCI010000306">
    <property type="protein sequence ID" value="KAF6740995.1"/>
    <property type="molecule type" value="Genomic_DNA"/>
</dbReference>
<comment type="caution">
    <text evidence="3">The sequence shown here is derived from an EMBL/GenBank/DDBJ whole genome shotgun (WGS) entry which is preliminary data.</text>
</comment>
<feature type="domain" description="Tet-like 2OG-Fe(II) oxygenase" evidence="2">
    <location>
        <begin position="194"/>
        <end position="400"/>
    </location>
</feature>